<keyword evidence="7" id="KW-0520">NAD</keyword>
<evidence type="ECO:0000256" key="7">
    <source>
        <dbReference type="ARBA" id="ARBA00023027"/>
    </source>
</evidence>
<evidence type="ECO:0000256" key="1">
    <source>
        <dbReference type="ARBA" id="ARBA00001911"/>
    </source>
</evidence>
<dbReference type="PANTHER" id="PTHR43078:SF6">
    <property type="entry name" value="UDP-GLUCURONIC ACID DECARBOXYLASE 1"/>
    <property type="match status" value="1"/>
</dbReference>
<dbReference type="EMBL" id="JACIED010000002">
    <property type="protein sequence ID" value="MBB4007440.1"/>
    <property type="molecule type" value="Genomic_DNA"/>
</dbReference>
<evidence type="ECO:0000256" key="11">
    <source>
        <dbReference type="ARBA" id="ARBA00023239"/>
    </source>
</evidence>
<dbReference type="SUPFAM" id="SSF51735">
    <property type="entry name" value="NAD(P)-binding Rossmann-fold domains"/>
    <property type="match status" value="1"/>
</dbReference>
<protein>
    <submittedName>
        <fullName evidence="14">UDP-glucuronate decarboxylase</fullName>
        <ecNumber evidence="14">4.1.1.35</ecNumber>
    </submittedName>
</protein>
<dbReference type="InterPro" id="IPR044516">
    <property type="entry name" value="UXS-like"/>
</dbReference>
<evidence type="ECO:0000256" key="10">
    <source>
        <dbReference type="ARBA" id="ARBA00023180"/>
    </source>
</evidence>
<keyword evidence="6" id="KW-1133">Transmembrane helix</keyword>
<sequence>MIGIGPELTGPEAFPYMNGNRLDEDDMGKTRTALVTGGAGFLGSHVCARLLSEGCKVVCLDNLQTGRLKNIEPLLTNPLMSFVKADVRDPLPDGVYDEIWNLACPASPPQYQIDPVGTMLINVIGMKNVLDLGVACGARVFQASTSEIYGDPQVHPQTESYRGAVNTIGPRACYDEGKRAAETLCFDYHRQYGVEIKVVRIFNTYGPNMDPQDGRVVSNFIVRALEGAPLEVYGGGSQTRSFCYVDDLIEGFFRLMRSDASITGPVNIGDPGEFTVRELADIILEMTGSRSVIIDRPLPADDPLLRRPDISLAGKLLGWAPKVRLREGLKRSIPYFATETGCAVKTNLDTLS</sequence>
<dbReference type="GO" id="GO:0070403">
    <property type="term" value="F:NAD+ binding"/>
    <property type="evidence" value="ECO:0007669"/>
    <property type="project" value="InterPro"/>
</dbReference>
<dbReference type="GO" id="GO:0042732">
    <property type="term" value="P:D-xylose metabolic process"/>
    <property type="evidence" value="ECO:0007669"/>
    <property type="project" value="InterPro"/>
</dbReference>
<dbReference type="GO" id="GO:0005737">
    <property type="term" value="C:cytoplasm"/>
    <property type="evidence" value="ECO:0007669"/>
    <property type="project" value="TreeGrafter"/>
</dbReference>
<keyword evidence="8" id="KW-0333">Golgi apparatus</keyword>
<dbReference type="GO" id="GO:0048040">
    <property type="term" value="F:UDP-glucuronate decarboxylase activity"/>
    <property type="evidence" value="ECO:0007669"/>
    <property type="project" value="UniProtKB-EC"/>
</dbReference>
<dbReference type="InterPro" id="IPR036291">
    <property type="entry name" value="NAD(P)-bd_dom_sf"/>
</dbReference>
<comment type="subcellular location">
    <subcellularLocation>
        <location evidence="2">Golgi apparatus membrane</location>
        <topology evidence="2">Single-pass type II membrane protein</topology>
    </subcellularLocation>
    <subcellularLocation>
        <location evidence="12">Golgi apparatus</location>
        <location evidence="12">Golgi stack membrane</location>
    </subcellularLocation>
</comment>
<dbReference type="FunFam" id="3.40.50.720:FF:000065">
    <property type="entry name" value="UDP-glucuronic acid decarboxylase 1"/>
    <property type="match status" value="1"/>
</dbReference>
<keyword evidence="3" id="KW-0812">Transmembrane</keyword>
<name>A0A7W6MTR6_9HYPH</name>
<keyword evidence="4" id="KW-0210">Decarboxylase</keyword>
<evidence type="ECO:0000256" key="6">
    <source>
        <dbReference type="ARBA" id="ARBA00022989"/>
    </source>
</evidence>
<evidence type="ECO:0000256" key="5">
    <source>
        <dbReference type="ARBA" id="ARBA00022968"/>
    </source>
</evidence>
<accession>A0A7W6MTR6</accession>
<feature type="domain" description="NAD-dependent epimerase/dehydratase" evidence="13">
    <location>
        <begin position="33"/>
        <end position="269"/>
    </location>
</feature>
<dbReference type="InterPro" id="IPR001509">
    <property type="entry name" value="Epimerase_deHydtase"/>
</dbReference>
<gene>
    <name evidence="14" type="ORF">GGQ71_001703</name>
</gene>
<keyword evidence="10" id="KW-0325">Glycoprotein</keyword>
<keyword evidence="5" id="KW-0735">Signal-anchor</keyword>
<evidence type="ECO:0000256" key="12">
    <source>
        <dbReference type="ARBA" id="ARBA00037859"/>
    </source>
</evidence>
<comment type="cofactor">
    <cofactor evidence="1">
        <name>NAD(+)</name>
        <dbReference type="ChEBI" id="CHEBI:57540"/>
    </cofactor>
</comment>
<keyword evidence="9" id="KW-0472">Membrane</keyword>
<evidence type="ECO:0000256" key="3">
    <source>
        <dbReference type="ARBA" id="ARBA00022692"/>
    </source>
</evidence>
<proteinExistence type="predicted"/>
<dbReference type="PANTHER" id="PTHR43078">
    <property type="entry name" value="UDP-GLUCURONIC ACID DECARBOXYLASE-RELATED"/>
    <property type="match status" value="1"/>
</dbReference>
<dbReference type="AlphaFoldDB" id="A0A7W6MTR6"/>
<comment type="caution">
    <text evidence="14">The sequence shown here is derived from an EMBL/GenBank/DDBJ whole genome shotgun (WGS) entry which is preliminary data.</text>
</comment>
<evidence type="ECO:0000313" key="14">
    <source>
        <dbReference type="EMBL" id="MBB4007440.1"/>
    </source>
</evidence>
<evidence type="ECO:0000256" key="2">
    <source>
        <dbReference type="ARBA" id="ARBA00004323"/>
    </source>
</evidence>
<evidence type="ECO:0000259" key="13">
    <source>
        <dbReference type="Pfam" id="PF01370"/>
    </source>
</evidence>
<dbReference type="Pfam" id="PF01370">
    <property type="entry name" value="Epimerase"/>
    <property type="match status" value="1"/>
</dbReference>
<dbReference type="EC" id="4.1.1.35" evidence="14"/>
<evidence type="ECO:0000313" key="15">
    <source>
        <dbReference type="Proteomes" id="UP000544107"/>
    </source>
</evidence>
<reference evidence="14 15" key="1">
    <citation type="submission" date="2020-08" db="EMBL/GenBank/DDBJ databases">
        <title>Genomic Encyclopedia of Type Strains, Phase IV (KMG-IV): sequencing the most valuable type-strain genomes for metagenomic binning, comparative biology and taxonomic classification.</title>
        <authorList>
            <person name="Goeker M."/>
        </authorList>
    </citation>
    <scope>NUCLEOTIDE SEQUENCE [LARGE SCALE GENOMIC DNA]</scope>
    <source>
        <strain evidence="14 15">DSM 100021</strain>
    </source>
</reference>
<organism evidence="14 15">
    <name type="scientific">Allorhizobium taibaishanense</name>
    <dbReference type="NCBI Taxonomy" id="887144"/>
    <lineage>
        <taxon>Bacteria</taxon>
        <taxon>Pseudomonadati</taxon>
        <taxon>Pseudomonadota</taxon>
        <taxon>Alphaproteobacteria</taxon>
        <taxon>Hyphomicrobiales</taxon>
        <taxon>Rhizobiaceae</taxon>
        <taxon>Rhizobium/Agrobacterium group</taxon>
        <taxon>Allorhizobium</taxon>
    </lineage>
</organism>
<dbReference type="Proteomes" id="UP000544107">
    <property type="component" value="Unassembled WGS sequence"/>
</dbReference>
<dbReference type="Gene3D" id="3.40.50.720">
    <property type="entry name" value="NAD(P)-binding Rossmann-like Domain"/>
    <property type="match status" value="1"/>
</dbReference>
<evidence type="ECO:0000256" key="4">
    <source>
        <dbReference type="ARBA" id="ARBA00022793"/>
    </source>
</evidence>
<keyword evidence="11 14" id="KW-0456">Lyase</keyword>
<evidence type="ECO:0000256" key="8">
    <source>
        <dbReference type="ARBA" id="ARBA00023034"/>
    </source>
</evidence>
<evidence type="ECO:0000256" key="9">
    <source>
        <dbReference type="ARBA" id="ARBA00023136"/>
    </source>
</evidence>
<dbReference type="CDD" id="cd05230">
    <property type="entry name" value="UGD_SDR_e"/>
    <property type="match status" value="1"/>
</dbReference>